<keyword evidence="6" id="KW-1185">Reference proteome</keyword>
<name>A0A9X1KYG6_9BACT</name>
<dbReference type="Pfam" id="PF07719">
    <property type="entry name" value="TPR_2"/>
    <property type="match status" value="1"/>
</dbReference>
<comment type="caution">
    <text evidence="5">The sequence shown here is derived from an EMBL/GenBank/DDBJ whole genome shotgun (WGS) entry which is preliminary data.</text>
</comment>
<keyword evidence="2 3" id="KW-0802">TPR repeat</keyword>
<dbReference type="SUPFAM" id="SSF48452">
    <property type="entry name" value="TPR-like"/>
    <property type="match status" value="1"/>
</dbReference>
<feature type="signal peptide" evidence="4">
    <location>
        <begin position="1"/>
        <end position="19"/>
    </location>
</feature>
<reference evidence="5" key="1">
    <citation type="submission" date="2021-09" db="EMBL/GenBank/DDBJ databases">
        <title>Fulvivirga sp. isolated from coastal sediment.</title>
        <authorList>
            <person name="Yu H."/>
        </authorList>
    </citation>
    <scope>NUCLEOTIDE SEQUENCE</scope>
    <source>
        <strain evidence="5">1062</strain>
    </source>
</reference>
<evidence type="ECO:0000256" key="4">
    <source>
        <dbReference type="SAM" id="SignalP"/>
    </source>
</evidence>
<evidence type="ECO:0000313" key="5">
    <source>
        <dbReference type="EMBL" id="MCA6073591.1"/>
    </source>
</evidence>
<protein>
    <submittedName>
        <fullName evidence="5">Tetratricopeptide repeat protein</fullName>
    </submittedName>
</protein>
<gene>
    <name evidence="5" type="ORF">LDX50_01875</name>
</gene>
<proteinExistence type="predicted"/>
<keyword evidence="1" id="KW-0677">Repeat</keyword>
<dbReference type="SMART" id="SM00028">
    <property type="entry name" value="TPR"/>
    <property type="match status" value="3"/>
</dbReference>
<accession>A0A9X1KYG6</accession>
<dbReference type="RefSeq" id="WP_225696705.1">
    <property type="nucleotide sequence ID" value="NZ_JAIXNE010000001.1"/>
</dbReference>
<sequence>MRVWIVILLAAVMSLPSFGQEAPASGEQQKKPLTAAQILVIHAAKKYQLAMRYNDLDGAKDALYSILAENPANDSVLYSLSYLYLEQGQFASAAISAKDLNTLNPDNVGALEILGISYENLGLQDKALEAYEDLYFKTSDYQTLYKVAFLQYEAGKYGESMTNADILLGKPEADQLKTVFMTQNNQQKEFPIRVALINLKGLNAKAQGNTEDAKKYFEEALALAPDFALAKENLDSLK</sequence>
<dbReference type="InterPro" id="IPR013105">
    <property type="entry name" value="TPR_2"/>
</dbReference>
<feature type="chain" id="PRO_5040976371" evidence="4">
    <location>
        <begin position="20"/>
        <end position="238"/>
    </location>
</feature>
<organism evidence="5 6">
    <name type="scientific">Fulvivirga sedimenti</name>
    <dbReference type="NCBI Taxonomy" id="2879465"/>
    <lineage>
        <taxon>Bacteria</taxon>
        <taxon>Pseudomonadati</taxon>
        <taxon>Bacteroidota</taxon>
        <taxon>Cytophagia</taxon>
        <taxon>Cytophagales</taxon>
        <taxon>Fulvivirgaceae</taxon>
        <taxon>Fulvivirga</taxon>
    </lineage>
</organism>
<dbReference type="PROSITE" id="PS50005">
    <property type="entry name" value="TPR"/>
    <property type="match status" value="1"/>
</dbReference>
<keyword evidence="4" id="KW-0732">Signal</keyword>
<dbReference type="Gene3D" id="1.25.40.10">
    <property type="entry name" value="Tetratricopeptide repeat domain"/>
    <property type="match status" value="2"/>
</dbReference>
<dbReference type="AlphaFoldDB" id="A0A9X1KYG6"/>
<evidence type="ECO:0000256" key="2">
    <source>
        <dbReference type="ARBA" id="ARBA00022803"/>
    </source>
</evidence>
<dbReference type="Proteomes" id="UP001139409">
    <property type="component" value="Unassembled WGS sequence"/>
</dbReference>
<dbReference type="InterPro" id="IPR019734">
    <property type="entry name" value="TPR_rpt"/>
</dbReference>
<evidence type="ECO:0000256" key="1">
    <source>
        <dbReference type="ARBA" id="ARBA00022737"/>
    </source>
</evidence>
<feature type="repeat" description="TPR" evidence="3">
    <location>
        <begin position="194"/>
        <end position="227"/>
    </location>
</feature>
<evidence type="ECO:0000313" key="6">
    <source>
        <dbReference type="Proteomes" id="UP001139409"/>
    </source>
</evidence>
<dbReference type="InterPro" id="IPR011990">
    <property type="entry name" value="TPR-like_helical_dom_sf"/>
</dbReference>
<dbReference type="Pfam" id="PF14559">
    <property type="entry name" value="TPR_19"/>
    <property type="match status" value="1"/>
</dbReference>
<dbReference type="EMBL" id="JAIXNE010000001">
    <property type="protein sequence ID" value="MCA6073591.1"/>
    <property type="molecule type" value="Genomic_DNA"/>
</dbReference>
<evidence type="ECO:0000256" key="3">
    <source>
        <dbReference type="PROSITE-ProRule" id="PRU00339"/>
    </source>
</evidence>